<dbReference type="InterPro" id="IPR050469">
    <property type="entry name" value="Diguanylate_Cyclase"/>
</dbReference>
<dbReference type="NCBIfam" id="TIGR00254">
    <property type="entry name" value="GGDEF"/>
    <property type="match status" value="1"/>
</dbReference>
<dbReference type="InterPro" id="IPR011006">
    <property type="entry name" value="CheY-like_superfamily"/>
</dbReference>
<dbReference type="SUPFAM" id="SSF55073">
    <property type="entry name" value="Nucleotide cyclase"/>
    <property type="match status" value="1"/>
</dbReference>
<dbReference type="Proteomes" id="UP000190959">
    <property type="component" value="Unassembled WGS sequence"/>
</dbReference>
<evidence type="ECO:0000259" key="9">
    <source>
        <dbReference type="PROSITE" id="PS50110"/>
    </source>
</evidence>
<proteinExistence type="predicted"/>
<evidence type="ECO:0000256" key="6">
    <source>
        <dbReference type="ARBA" id="ARBA00023163"/>
    </source>
</evidence>
<dbReference type="CDD" id="cd01949">
    <property type="entry name" value="GGDEF"/>
    <property type="match status" value="1"/>
</dbReference>
<dbReference type="Pfam" id="PF00072">
    <property type="entry name" value="Response_reg"/>
    <property type="match status" value="1"/>
</dbReference>
<dbReference type="InterPro" id="IPR001789">
    <property type="entry name" value="Sig_transdc_resp-reg_receiver"/>
</dbReference>
<keyword evidence="5" id="KW-0238">DNA-binding</keyword>
<accession>A0A1S9N0G9</accession>
<feature type="domain" description="Response regulatory" evidence="9">
    <location>
        <begin position="8"/>
        <end position="124"/>
    </location>
</feature>
<dbReference type="Gene3D" id="3.30.70.270">
    <property type="match status" value="1"/>
</dbReference>
<dbReference type="Pfam" id="PF00990">
    <property type="entry name" value="GGDEF"/>
    <property type="match status" value="1"/>
</dbReference>
<organism evidence="11 12">
    <name type="scientific">Clostridium beijerinckii</name>
    <name type="common">Clostridium MP</name>
    <dbReference type="NCBI Taxonomy" id="1520"/>
    <lineage>
        <taxon>Bacteria</taxon>
        <taxon>Bacillati</taxon>
        <taxon>Bacillota</taxon>
        <taxon>Clostridia</taxon>
        <taxon>Eubacteriales</taxon>
        <taxon>Clostridiaceae</taxon>
        <taxon>Clostridium</taxon>
    </lineage>
</organism>
<sequence length="299" mass="34007">MTKNHKPIILIVDDNIENIKVVGIVLKNSGYELIIAQDGYEALGCIKEVKPDLILLDIMMPEINGYEVCKILKNDVSTKDIPIIFLTAKIEIEDIVKGFEVGGVDYIAKPFIKEELLARVKTHLELKKAIEELKKVAVTDILTGVFNRRFAYNILYEQIESAKLKKQNFIICFIDIDNLKIVNDSFGHKEGDKLILTIVNSLKENNKLSNYICRMGGDEFIIIFPNTRLEDCIQTIDTVVGILDGKKIKSVPISFSKGFAEYRFDMDIDIDRLIEIADKNMYKEKIAKKQENNSLETIG</sequence>
<dbReference type="GO" id="GO:0052621">
    <property type="term" value="F:diguanylate cyclase activity"/>
    <property type="evidence" value="ECO:0007669"/>
    <property type="project" value="TreeGrafter"/>
</dbReference>
<comment type="function">
    <text evidence="7">May play the central regulatory role in sporulation. It may be an element of the effector pathway responsible for the activation of sporulation genes in response to nutritional stress. Spo0A may act in concert with spo0H (a sigma factor) to control the expression of some genes that are critical to the sporulation process.</text>
</comment>
<name>A0A1S9N0G9_CLOBE</name>
<dbReference type="PANTHER" id="PTHR45138:SF9">
    <property type="entry name" value="DIGUANYLATE CYCLASE DGCM-RELATED"/>
    <property type="match status" value="1"/>
</dbReference>
<feature type="domain" description="GGDEF" evidence="10">
    <location>
        <begin position="167"/>
        <end position="299"/>
    </location>
</feature>
<keyword evidence="6" id="KW-0804">Transcription</keyword>
<dbReference type="SMART" id="SM00267">
    <property type="entry name" value="GGDEF"/>
    <property type="match status" value="1"/>
</dbReference>
<evidence type="ECO:0000256" key="5">
    <source>
        <dbReference type="ARBA" id="ARBA00023125"/>
    </source>
</evidence>
<dbReference type="SUPFAM" id="SSF52172">
    <property type="entry name" value="CheY-like"/>
    <property type="match status" value="1"/>
</dbReference>
<comment type="caution">
    <text evidence="11">The sequence shown here is derived from an EMBL/GenBank/DDBJ whole genome shotgun (WGS) entry which is preliminary data.</text>
</comment>
<evidence type="ECO:0000256" key="7">
    <source>
        <dbReference type="ARBA" id="ARBA00024867"/>
    </source>
</evidence>
<dbReference type="GO" id="GO:0003677">
    <property type="term" value="F:DNA binding"/>
    <property type="evidence" value="ECO:0007669"/>
    <property type="project" value="UniProtKB-KW"/>
</dbReference>
<dbReference type="CDD" id="cd19920">
    <property type="entry name" value="REC_PA4781-like"/>
    <property type="match status" value="1"/>
</dbReference>
<dbReference type="InterPro" id="IPR029787">
    <property type="entry name" value="Nucleotide_cyclase"/>
</dbReference>
<dbReference type="RefSeq" id="WP_078117348.1">
    <property type="nucleotide sequence ID" value="NZ_MWMH01000011.1"/>
</dbReference>
<dbReference type="InterPro" id="IPR000160">
    <property type="entry name" value="GGDEF_dom"/>
</dbReference>
<dbReference type="SMART" id="SM00448">
    <property type="entry name" value="REC"/>
    <property type="match status" value="1"/>
</dbReference>
<evidence type="ECO:0000313" key="12">
    <source>
        <dbReference type="Proteomes" id="UP000190959"/>
    </source>
</evidence>
<evidence type="ECO:0000256" key="3">
    <source>
        <dbReference type="ARBA" id="ARBA00023012"/>
    </source>
</evidence>
<dbReference type="GO" id="GO:0000160">
    <property type="term" value="P:phosphorelay signal transduction system"/>
    <property type="evidence" value="ECO:0007669"/>
    <property type="project" value="UniProtKB-KW"/>
</dbReference>
<keyword evidence="3" id="KW-0902">Two-component regulatory system</keyword>
<dbReference type="InterPro" id="IPR043128">
    <property type="entry name" value="Rev_trsase/Diguanyl_cyclase"/>
</dbReference>
<dbReference type="Gene3D" id="3.40.50.2300">
    <property type="match status" value="1"/>
</dbReference>
<gene>
    <name evidence="11" type="ORF">CBEIBR21_23765</name>
</gene>
<reference evidence="11 12" key="1">
    <citation type="submission" date="2017-02" db="EMBL/GenBank/DDBJ databases">
        <title>Genome sequence of Clostridium beijerinckii Br21.</title>
        <authorList>
            <person name="Fonseca B.C."/>
            <person name="Guazzaroni M.E."/>
            <person name="Riano-Pachon D.M."/>
            <person name="Reginatto V."/>
        </authorList>
    </citation>
    <scope>NUCLEOTIDE SEQUENCE [LARGE SCALE GENOMIC DNA]</scope>
    <source>
        <strain evidence="11 12">Br21</strain>
    </source>
</reference>
<feature type="modified residue" description="4-aspartylphosphate" evidence="8">
    <location>
        <position position="57"/>
    </location>
</feature>
<dbReference type="GO" id="GO:1902201">
    <property type="term" value="P:negative regulation of bacterial-type flagellum-dependent cell motility"/>
    <property type="evidence" value="ECO:0007669"/>
    <property type="project" value="TreeGrafter"/>
</dbReference>
<dbReference type="GO" id="GO:0043709">
    <property type="term" value="P:cell adhesion involved in single-species biofilm formation"/>
    <property type="evidence" value="ECO:0007669"/>
    <property type="project" value="TreeGrafter"/>
</dbReference>
<dbReference type="PANTHER" id="PTHR45138">
    <property type="entry name" value="REGULATORY COMPONENTS OF SENSORY TRANSDUCTION SYSTEM"/>
    <property type="match status" value="1"/>
</dbReference>
<evidence type="ECO:0000256" key="4">
    <source>
        <dbReference type="ARBA" id="ARBA00023015"/>
    </source>
</evidence>
<evidence type="ECO:0000256" key="1">
    <source>
        <dbReference type="ARBA" id="ARBA00018672"/>
    </source>
</evidence>
<dbReference type="EMBL" id="MWMH01000011">
    <property type="protein sequence ID" value="OOP70942.1"/>
    <property type="molecule type" value="Genomic_DNA"/>
</dbReference>
<dbReference type="PROSITE" id="PS50110">
    <property type="entry name" value="RESPONSE_REGULATORY"/>
    <property type="match status" value="1"/>
</dbReference>
<dbReference type="AlphaFoldDB" id="A0A1S9N0G9"/>
<evidence type="ECO:0000259" key="10">
    <source>
        <dbReference type="PROSITE" id="PS50887"/>
    </source>
</evidence>
<evidence type="ECO:0000313" key="11">
    <source>
        <dbReference type="EMBL" id="OOP70942.1"/>
    </source>
</evidence>
<evidence type="ECO:0000256" key="8">
    <source>
        <dbReference type="PROSITE-ProRule" id="PRU00169"/>
    </source>
</evidence>
<dbReference type="FunFam" id="3.40.50.2300:FF:000001">
    <property type="entry name" value="DNA-binding response regulator PhoB"/>
    <property type="match status" value="1"/>
</dbReference>
<dbReference type="PROSITE" id="PS50887">
    <property type="entry name" value="GGDEF"/>
    <property type="match status" value="1"/>
</dbReference>
<evidence type="ECO:0000256" key="2">
    <source>
        <dbReference type="ARBA" id="ARBA00022553"/>
    </source>
</evidence>
<keyword evidence="2 8" id="KW-0597">Phosphoprotein</keyword>
<protein>
    <recommendedName>
        <fullName evidence="1">Stage 0 sporulation protein A homolog</fullName>
    </recommendedName>
</protein>
<keyword evidence="4" id="KW-0805">Transcription regulation</keyword>
<dbReference type="GO" id="GO:0005886">
    <property type="term" value="C:plasma membrane"/>
    <property type="evidence" value="ECO:0007669"/>
    <property type="project" value="TreeGrafter"/>
</dbReference>